<dbReference type="EMBL" id="CP038802">
    <property type="protein sequence ID" value="UTY27585.1"/>
    <property type="molecule type" value="Genomic_DNA"/>
</dbReference>
<reference evidence="1" key="1">
    <citation type="submission" date="2019-04" db="EMBL/GenBank/DDBJ databases">
        <title>Whole genome sequencing of oral phylogroup 2 treponemes.</title>
        <authorList>
            <person name="Chan Y."/>
            <person name="Zeng H.H."/>
            <person name="Yu X.L."/>
            <person name="Leung W.K."/>
            <person name="Watt R.M."/>
        </authorList>
    </citation>
    <scope>NUCLEOTIDE SEQUENCE</scope>
    <source>
        <strain evidence="1">OMZ 847</strain>
    </source>
</reference>
<evidence type="ECO:0008006" key="3">
    <source>
        <dbReference type="Google" id="ProtNLM"/>
    </source>
</evidence>
<evidence type="ECO:0000313" key="2">
    <source>
        <dbReference type="Proteomes" id="UP001059401"/>
    </source>
</evidence>
<organism evidence="1 2">
    <name type="scientific">Treponema putidum</name>
    <dbReference type="NCBI Taxonomy" id="221027"/>
    <lineage>
        <taxon>Bacteria</taxon>
        <taxon>Pseudomonadati</taxon>
        <taxon>Spirochaetota</taxon>
        <taxon>Spirochaetia</taxon>
        <taxon>Spirochaetales</taxon>
        <taxon>Treponemataceae</taxon>
        <taxon>Treponema</taxon>
    </lineage>
</organism>
<protein>
    <recommendedName>
        <fullName evidence="3">Transposon-encoded protein TnpW</fullName>
    </recommendedName>
</protein>
<keyword evidence="2" id="KW-1185">Reference proteome</keyword>
<name>A0ABY5HTN9_9SPIR</name>
<sequence>MKKNEQKDNDMSSYALRGKGKYFTLSDRTTGKIIKQGTFIDCFKAAKYGTDQAADLRQLMAERNIKIRQN</sequence>
<proteinExistence type="predicted"/>
<gene>
    <name evidence="1" type="ORF">E4N76_00270</name>
</gene>
<dbReference type="RefSeq" id="WP_255805581.1">
    <property type="nucleotide sequence ID" value="NZ_CP038802.1"/>
</dbReference>
<evidence type="ECO:0000313" key="1">
    <source>
        <dbReference type="EMBL" id="UTY27585.1"/>
    </source>
</evidence>
<dbReference type="Proteomes" id="UP001059401">
    <property type="component" value="Chromosome"/>
</dbReference>
<accession>A0ABY5HTN9</accession>